<feature type="transmembrane region" description="Helical" evidence="11">
    <location>
        <begin position="401"/>
        <end position="432"/>
    </location>
</feature>
<dbReference type="InterPro" id="IPR027417">
    <property type="entry name" value="P-loop_NTPase"/>
</dbReference>
<reference evidence="14" key="1">
    <citation type="submission" date="2015-09" db="EMBL/GenBank/DDBJ databases">
        <authorList>
            <consortium name="Pathogen Informatics"/>
        </authorList>
    </citation>
    <scope>NUCLEOTIDE SEQUENCE [LARGE SCALE GENOMIC DNA]</scope>
    <source>
        <strain evidence="14">Lake Konstanz</strain>
    </source>
</reference>
<dbReference type="Pfam" id="PF12698">
    <property type="entry name" value="ABC2_membrane_3"/>
    <property type="match status" value="2"/>
</dbReference>
<keyword evidence="8 11" id="KW-1133">Transmembrane helix</keyword>
<feature type="transmembrane region" description="Helical" evidence="11">
    <location>
        <begin position="1243"/>
        <end position="1269"/>
    </location>
</feature>
<dbReference type="OMA" id="IEAPEHH"/>
<feature type="transmembrane region" description="Helical" evidence="11">
    <location>
        <begin position="1200"/>
        <end position="1222"/>
    </location>
</feature>
<dbReference type="PANTHER" id="PTHR19229:SF36">
    <property type="entry name" value="ATP-BINDING CASSETTE SUB-FAMILY A MEMBER 2"/>
    <property type="match status" value="1"/>
</dbReference>
<dbReference type="Pfam" id="PF00005">
    <property type="entry name" value="ABC_tran"/>
    <property type="match status" value="2"/>
</dbReference>
<dbReference type="Proteomes" id="UP000051952">
    <property type="component" value="Unassembled WGS sequence"/>
</dbReference>
<feature type="compositionally biased region" description="Low complexity" evidence="10">
    <location>
        <begin position="1870"/>
        <end position="1880"/>
    </location>
</feature>
<evidence type="ECO:0000256" key="8">
    <source>
        <dbReference type="ARBA" id="ARBA00022989"/>
    </source>
</evidence>
<organism evidence="13 14">
    <name type="scientific">Bodo saltans</name>
    <name type="common">Flagellated protozoan</name>
    <dbReference type="NCBI Taxonomy" id="75058"/>
    <lineage>
        <taxon>Eukaryota</taxon>
        <taxon>Discoba</taxon>
        <taxon>Euglenozoa</taxon>
        <taxon>Kinetoplastea</taxon>
        <taxon>Metakinetoplastina</taxon>
        <taxon>Eubodonida</taxon>
        <taxon>Bodonidae</taxon>
        <taxon>Bodo</taxon>
    </lineage>
</organism>
<dbReference type="VEuPathDB" id="TriTrypDB:BSAL_15820"/>
<dbReference type="InterPro" id="IPR013525">
    <property type="entry name" value="ABC2_TM"/>
</dbReference>
<feature type="region of interest" description="Disordered" evidence="10">
    <location>
        <begin position="1850"/>
        <end position="1900"/>
    </location>
</feature>
<dbReference type="GO" id="GO:0005319">
    <property type="term" value="F:lipid transporter activity"/>
    <property type="evidence" value="ECO:0007669"/>
    <property type="project" value="TreeGrafter"/>
</dbReference>
<feature type="transmembrane region" description="Helical" evidence="11">
    <location>
        <begin position="541"/>
        <end position="566"/>
    </location>
</feature>
<feature type="transmembrane region" description="Helical" evidence="11">
    <location>
        <begin position="473"/>
        <end position="492"/>
    </location>
</feature>
<dbReference type="OrthoDB" id="10255969at2759"/>
<feature type="transmembrane region" description="Helical" evidence="11">
    <location>
        <begin position="1396"/>
        <end position="1421"/>
    </location>
</feature>
<evidence type="ECO:0000256" key="10">
    <source>
        <dbReference type="SAM" id="MobiDB-lite"/>
    </source>
</evidence>
<keyword evidence="9 11" id="KW-0472">Membrane</keyword>
<evidence type="ECO:0000259" key="12">
    <source>
        <dbReference type="PROSITE" id="PS50893"/>
    </source>
</evidence>
<evidence type="ECO:0000256" key="3">
    <source>
        <dbReference type="ARBA" id="ARBA00022448"/>
    </source>
</evidence>
<dbReference type="InterPro" id="IPR003593">
    <property type="entry name" value="AAA+_ATPase"/>
</dbReference>
<dbReference type="SUPFAM" id="SSF52540">
    <property type="entry name" value="P-loop containing nucleoside triphosphate hydrolases"/>
    <property type="match status" value="2"/>
</dbReference>
<dbReference type="PANTHER" id="PTHR19229">
    <property type="entry name" value="ATP-BINDING CASSETTE TRANSPORTER SUBFAMILY A ABCA"/>
    <property type="match status" value="1"/>
</dbReference>
<dbReference type="GO" id="GO:0016887">
    <property type="term" value="F:ATP hydrolysis activity"/>
    <property type="evidence" value="ECO:0007669"/>
    <property type="project" value="InterPro"/>
</dbReference>
<feature type="compositionally biased region" description="Polar residues" evidence="10">
    <location>
        <begin position="1881"/>
        <end position="1900"/>
    </location>
</feature>
<sequence>MVTWTRCFAAALQKNALLRRSAYLATTLEILMPSLFMLLLSLGYWLTDNDSSPAASYTDSLVNLSAVVYDMNIFCSYYTDYSPPQLMNCDDIPYGQMPWNVNIECLVIGGDHWDINPSIWGSACITNRTIGEALIASLATISQSIVIPDFDAYLILQGLLSRIFHVNFPLEKGPKASMSHGGYLGIASSDSRVTAAFTTYCSNVQMSYYCSRILYSQVFESMSDARNFAYENGNMFWALLDLTQINYDALITGTPAPELGPSWSDATVYTISMNYTATPWTFQSTIPLMNGLGQQDYLQYLASGFLTLQQFTNNFIYDIAQNYSATSHLPPLQDSMFNTSFNFNHVAAAPMPTRAYFTSEFLVQSGHFVPLVMTFAFLYGLSRTLSGIVEEKEAKVREAMLIMGLPLSAFYSSWILTSMIINCIACIGSTIVLYSTLFNSVNPLIMFIVNYTFSLTVMAVAMLISVFFAKPRIAAIVGPLIMFVSTVPFYAIPEGTPQSYIVAASVLPCTAYAQAINAFISYAQNGYGVTWSNTFDGTYSIALSVFLMLVDTALYLALALYLDLVLPSEHGTQRHPLFFYHEVRDAFRRWRHKGSQDLRLTSTLLTSVSAEDREVTRASPLVGEKKNKNVSVLVDELHEAFSPSTRCIVSVQDLVKTYSGEGQSEPIRAVRGCRPSVKQLGYCPQHNIIWPILSVAQHLRVYARLKSESWDVEEQVTATLELVQLVDKRDAAAGSLSGGQKRKLCVGISLIGNAPFLLLDEPTAGMDLEARRAMWDMLLKIRRERCILLSTHFMDEADLLGDRIMIMSHGRMHSAGTPLFLKSKLGIGYSVTCVLDHEQHSDAVVAFMEEEYLKATRLDEQSTEGQALCLDDVTKRGKEVVVRFPMSFTSVAGTVFEALEREQSRLHIHAYGLSLTTMEDVFLSIALLGDADLAEHSDQSQLSMPHVAAAEKEPLTGSNEDEEAAEEARRKVHAGRRTFLRHFAAMFVKRFHCAKRDRRMVCFQIVMPIIFLCIALLVLLLHPPNQPAITLDGSHYGEMMEVFISPANTTAYWGTNNSGVTELLYPTDGPLSIVNMMASIPGYSTYYTPVFQDALCNNTAISSMCLSYIYAAEYNHHAINRYVGITPFTANVLDTFWPSPTSTVFHNASAPHALPEAMSLGANLALRRSTNLNWINVKVINDPLTLSKAQQVLIDAIRRIVSAIFILIPFTFVPANYVCYIVKEKECKAKHLQWVAGSSMLAFWLSSLVWDLLTFLFTEALCMAVFFIFKRDEFIGDAMTAAATFTLFFMYGLASIPFSYVVSFAFKNSSTAQNITMMGNFFSGFLLVMAAQILSVIETTKEINFWLCKFYRVVPAYALGEGIITLTGRGLASFVTGDAEKNPFDMLDFSHENGGFFGGVGTSLVYLGAAAPAFFIILMILEGSQYIRTRVSLGRVRPSPNRDELVDYGMEDEDVLAERLEAEATREEVVNEGTVVTRFGRLSDGMTARHLRKEYNKEKLAVKDLSFGVKTGETFALLGTNGAGKTTTISILTGEHIPTCGDALINGCSIVKDMHLARQWIGYCPQFDALHEHMTPREHLTLYCRLRGLTSTETAEQVDKTIHALSLGKYADTMAKALSGGNKRKLSLGIALIGDTKLILLDEPTAGMDPVARRDLWKSLALVAKRRSIVLTTHHLEEVEALADRVGIMVGGKMMGLGSLQHLKSKYVGDVFEVQVSFAPPRGQTTNTVQRSSGITQREGPGEEDGEERNAIDTIAAMQAALPPTAVLSVVERNGNKLTITVSGAPLSSVFRATEQRKRDLQRAFVAEEEVVNSGQQIHATDAVRRITEYALSQATLEQVFLRIGILARQNPDGEEGSPDEDQKSKEAAKVTAAAAPATTPLLQEQVGSRKSLTTYGAML</sequence>
<keyword evidence="4 11" id="KW-0812">Transmembrane</keyword>
<evidence type="ECO:0000256" key="5">
    <source>
        <dbReference type="ARBA" id="ARBA00022737"/>
    </source>
</evidence>
<feature type="domain" description="ABC transporter" evidence="12">
    <location>
        <begin position="610"/>
        <end position="834"/>
    </location>
</feature>
<dbReference type="InterPro" id="IPR003439">
    <property type="entry name" value="ABC_transporter-like_ATP-bd"/>
</dbReference>
<evidence type="ECO:0000256" key="4">
    <source>
        <dbReference type="ARBA" id="ARBA00022692"/>
    </source>
</evidence>
<evidence type="ECO:0000313" key="14">
    <source>
        <dbReference type="Proteomes" id="UP000051952"/>
    </source>
</evidence>
<feature type="compositionally biased region" description="Polar residues" evidence="10">
    <location>
        <begin position="1723"/>
        <end position="1736"/>
    </location>
</feature>
<dbReference type="PROSITE" id="PS50893">
    <property type="entry name" value="ABC_TRANSPORTER_2"/>
    <property type="match status" value="2"/>
</dbReference>
<feature type="transmembrane region" description="Helical" evidence="11">
    <location>
        <begin position="1318"/>
        <end position="1337"/>
    </location>
</feature>
<name>A0A0S4IQH9_BODSA</name>
<dbReference type="GO" id="GO:0140359">
    <property type="term" value="F:ABC-type transporter activity"/>
    <property type="evidence" value="ECO:0007669"/>
    <property type="project" value="InterPro"/>
</dbReference>
<evidence type="ECO:0000256" key="11">
    <source>
        <dbReference type="SAM" id="Phobius"/>
    </source>
</evidence>
<keyword evidence="3" id="KW-0813">Transport</keyword>
<keyword evidence="6" id="KW-0547">Nucleotide-binding</keyword>
<dbReference type="GO" id="GO:0016020">
    <property type="term" value="C:membrane"/>
    <property type="evidence" value="ECO:0007669"/>
    <property type="project" value="UniProtKB-SubCell"/>
</dbReference>
<evidence type="ECO:0000256" key="9">
    <source>
        <dbReference type="ARBA" id="ARBA00023136"/>
    </source>
</evidence>
<feature type="transmembrane region" description="Helical" evidence="11">
    <location>
        <begin position="361"/>
        <end position="381"/>
    </location>
</feature>
<evidence type="ECO:0000256" key="1">
    <source>
        <dbReference type="ARBA" id="ARBA00004141"/>
    </source>
</evidence>
<feature type="transmembrane region" description="Helical" evidence="11">
    <location>
        <begin position="444"/>
        <end position="466"/>
    </location>
</feature>
<dbReference type="SMART" id="SM00382">
    <property type="entry name" value="AAA"/>
    <property type="match status" value="1"/>
</dbReference>
<dbReference type="CDD" id="cd03263">
    <property type="entry name" value="ABC_subfamily_A"/>
    <property type="match status" value="1"/>
</dbReference>
<dbReference type="FunFam" id="3.40.50.300:FF:000335">
    <property type="entry name" value="ATP binding cassette subfamily A member 5"/>
    <property type="match status" value="1"/>
</dbReference>
<keyword evidence="14" id="KW-1185">Reference proteome</keyword>
<dbReference type="Gene3D" id="3.40.50.300">
    <property type="entry name" value="P-loop containing nucleotide triphosphate hydrolases"/>
    <property type="match status" value="2"/>
</dbReference>
<comment type="subcellular location">
    <subcellularLocation>
        <location evidence="1">Membrane</location>
        <topology evidence="1">Multi-pass membrane protein</topology>
    </subcellularLocation>
</comment>
<evidence type="ECO:0000313" key="13">
    <source>
        <dbReference type="EMBL" id="CUF95885.1"/>
    </source>
</evidence>
<feature type="transmembrane region" description="Helical" evidence="11">
    <location>
        <begin position="1281"/>
        <end position="1306"/>
    </location>
</feature>
<gene>
    <name evidence="13" type="ORF">BSAL_67825</name>
</gene>
<evidence type="ECO:0000256" key="6">
    <source>
        <dbReference type="ARBA" id="ARBA00022741"/>
    </source>
</evidence>
<feature type="domain" description="ABC transporter" evidence="12">
    <location>
        <begin position="1486"/>
        <end position="1716"/>
    </location>
</feature>
<feature type="region of interest" description="Disordered" evidence="10">
    <location>
        <begin position="1723"/>
        <end position="1746"/>
    </location>
</feature>
<evidence type="ECO:0000256" key="2">
    <source>
        <dbReference type="ARBA" id="ARBA00008869"/>
    </source>
</evidence>
<dbReference type="EMBL" id="CYKH01000462">
    <property type="protein sequence ID" value="CUF95885.1"/>
    <property type="molecule type" value="Genomic_DNA"/>
</dbReference>
<feature type="transmembrane region" description="Helical" evidence="11">
    <location>
        <begin position="21"/>
        <end position="46"/>
    </location>
</feature>
<proteinExistence type="inferred from homology"/>
<keyword evidence="7" id="KW-0067">ATP-binding</keyword>
<dbReference type="InterPro" id="IPR026082">
    <property type="entry name" value="ABCA"/>
</dbReference>
<dbReference type="InterPro" id="IPR017871">
    <property type="entry name" value="ABC_transporter-like_CS"/>
</dbReference>
<dbReference type="PROSITE" id="PS00211">
    <property type="entry name" value="ABC_TRANSPORTER_1"/>
    <property type="match status" value="2"/>
</dbReference>
<comment type="similarity">
    <text evidence="2">Belongs to the ABC transporter superfamily. ABCA family.</text>
</comment>
<protein>
    <submittedName>
        <fullName evidence="13">ABC transporter, putative</fullName>
    </submittedName>
</protein>
<evidence type="ECO:0000256" key="7">
    <source>
        <dbReference type="ARBA" id="ARBA00022840"/>
    </source>
</evidence>
<keyword evidence="5" id="KW-0677">Repeat</keyword>
<accession>A0A0S4IQH9</accession>
<dbReference type="GO" id="GO:0005524">
    <property type="term" value="F:ATP binding"/>
    <property type="evidence" value="ECO:0007669"/>
    <property type="project" value="UniProtKB-KW"/>
</dbReference>
<feature type="transmembrane region" description="Helical" evidence="11">
    <location>
        <begin position="1000"/>
        <end position="1021"/>
    </location>
</feature>